<dbReference type="AlphaFoldDB" id="A0A5B9Q439"/>
<keyword evidence="2" id="KW-1185">Reference proteome</keyword>
<dbReference type="Proteomes" id="UP000323917">
    <property type="component" value="Chromosome"/>
</dbReference>
<accession>A0A5B9Q439</accession>
<organism evidence="1 2">
    <name type="scientific">Bythopirellula goksoeyrii</name>
    <dbReference type="NCBI Taxonomy" id="1400387"/>
    <lineage>
        <taxon>Bacteria</taxon>
        <taxon>Pseudomonadati</taxon>
        <taxon>Planctomycetota</taxon>
        <taxon>Planctomycetia</taxon>
        <taxon>Pirellulales</taxon>
        <taxon>Lacipirellulaceae</taxon>
        <taxon>Bythopirellula</taxon>
    </lineage>
</organism>
<gene>
    <name evidence="1" type="ORF">Pr1d_10680</name>
</gene>
<dbReference type="OrthoDB" id="9793658at2"/>
<protein>
    <submittedName>
        <fullName evidence="1">Uncharacterized protein</fullName>
    </submittedName>
</protein>
<dbReference type="KEGG" id="bgok:Pr1d_10680"/>
<reference evidence="1 2" key="1">
    <citation type="submission" date="2019-08" db="EMBL/GenBank/DDBJ databases">
        <title>Deep-cultivation of Planctomycetes and their phenomic and genomic characterization uncovers novel biology.</title>
        <authorList>
            <person name="Wiegand S."/>
            <person name="Jogler M."/>
            <person name="Boedeker C."/>
            <person name="Pinto D."/>
            <person name="Vollmers J."/>
            <person name="Rivas-Marin E."/>
            <person name="Kohn T."/>
            <person name="Peeters S.H."/>
            <person name="Heuer A."/>
            <person name="Rast P."/>
            <person name="Oberbeckmann S."/>
            <person name="Bunk B."/>
            <person name="Jeske O."/>
            <person name="Meyerdierks A."/>
            <person name="Storesund J.E."/>
            <person name="Kallscheuer N."/>
            <person name="Luecker S."/>
            <person name="Lage O.M."/>
            <person name="Pohl T."/>
            <person name="Merkel B.J."/>
            <person name="Hornburger P."/>
            <person name="Mueller R.-W."/>
            <person name="Bruemmer F."/>
            <person name="Labrenz M."/>
            <person name="Spormann A.M."/>
            <person name="Op den Camp H."/>
            <person name="Overmann J."/>
            <person name="Amann R."/>
            <person name="Jetten M.S.M."/>
            <person name="Mascher T."/>
            <person name="Medema M.H."/>
            <person name="Devos D.P."/>
            <person name="Kaster A.-K."/>
            <person name="Ovreas L."/>
            <person name="Rohde M."/>
            <person name="Galperin M.Y."/>
            <person name="Jogler C."/>
        </authorList>
    </citation>
    <scope>NUCLEOTIDE SEQUENCE [LARGE SCALE GENOMIC DNA]</scope>
    <source>
        <strain evidence="1 2">Pr1d</strain>
    </source>
</reference>
<evidence type="ECO:0000313" key="1">
    <source>
        <dbReference type="EMBL" id="QEG33798.1"/>
    </source>
</evidence>
<proteinExistence type="predicted"/>
<dbReference type="EMBL" id="CP042913">
    <property type="protein sequence ID" value="QEG33798.1"/>
    <property type="molecule type" value="Genomic_DNA"/>
</dbReference>
<name>A0A5B9Q439_9BACT</name>
<evidence type="ECO:0000313" key="2">
    <source>
        <dbReference type="Proteomes" id="UP000323917"/>
    </source>
</evidence>
<dbReference type="RefSeq" id="WP_148072522.1">
    <property type="nucleotide sequence ID" value="NZ_CP042913.1"/>
</dbReference>
<sequence length="115" mass="12918">MYEGTDLEDYMAEIRERVCSRCIERPPGGPPCEPLGKRCGVEVNLRELVEAVHLEHSNWMGPYIERFHEGVCAHCVNRPTSQCPCALDYLLLLAVEAIEAVDERGGKTAMQRAET</sequence>